<dbReference type="GeneID" id="94826847"/>
<comment type="similarity">
    <text evidence="1">Belongs to the importin alpha family.</text>
</comment>
<evidence type="ECO:0000256" key="1">
    <source>
        <dbReference type="ARBA" id="ARBA00010394"/>
    </source>
</evidence>
<gene>
    <name evidence="4" type="ORF">TRFO_04867</name>
</gene>
<proteinExistence type="inferred from homology"/>
<keyword evidence="5" id="KW-1185">Reference proteome</keyword>
<dbReference type="SUPFAM" id="SSF48371">
    <property type="entry name" value="ARM repeat"/>
    <property type="match status" value="1"/>
</dbReference>
<keyword evidence="2" id="KW-0813">Transport</keyword>
<organism evidence="4 5">
    <name type="scientific">Tritrichomonas foetus</name>
    <dbReference type="NCBI Taxonomy" id="1144522"/>
    <lineage>
        <taxon>Eukaryota</taxon>
        <taxon>Metamonada</taxon>
        <taxon>Parabasalia</taxon>
        <taxon>Tritrichomonadida</taxon>
        <taxon>Tritrichomonadidae</taxon>
        <taxon>Tritrichomonas</taxon>
    </lineage>
</organism>
<evidence type="ECO:0000313" key="5">
    <source>
        <dbReference type="Proteomes" id="UP000179807"/>
    </source>
</evidence>
<dbReference type="Gene3D" id="1.25.10.10">
    <property type="entry name" value="Leucine-rich Repeat Variant"/>
    <property type="match status" value="1"/>
</dbReference>
<sequence length="483" mass="56452">MNENFTKNQDEEKTKNNLINKEIINDNLEEWIMNEKQFGKIHQKIIYLDFSSIPISHNNVVYCFYTLYNAYSQQNIELTIQTLEALRFCAQSSILCEFPEFHQYNFPIIFEELLLSQVRDVQIGVIRFIAELSRSNEQKLFELIIKCSFHNNSLVAASKYINDEYFILDLFKCYYENVKNFPSTRNLIIKLEFLEFYRKIILNNSFKIETRRFPLKIFRVISKADDFSLIQLNIILNFIVPLFKIQQASDLWINFLTLAKKIITNQETCQAVLNNFSTICLNFIMNNKNVAIVANSILLLGRHFMYFDTPIDIDLNKLVKLSKSSKDTVSYAALWMISNMIVSHPIYYALFIEKGIMQIVVNKIESDCAMKTKFEAVSVMANLVNKGNEAARIQCIQSGFIHCFLDILSVDIKKFINTAMNPLYILLELASSNTDWYSAWQEFEEYDGFTIINELTENSDELISSKAIVFYNSLCFLRRNIEI</sequence>
<comment type="caution">
    <text evidence="4">The sequence shown here is derived from an EMBL/GenBank/DDBJ whole genome shotgun (WGS) entry which is preliminary data.</text>
</comment>
<accession>A0A1J4KF95</accession>
<evidence type="ECO:0000256" key="3">
    <source>
        <dbReference type="ARBA" id="ARBA00022927"/>
    </source>
</evidence>
<name>A0A1J4KF95_9EUKA</name>
<dbReference type="VEuPathDB" id="TrichDB:TRFO_04867"/>
<dbReference type="AlphaFoldDB" id="A0A1J4KF95"/>
<protein>
    <submittedName>
        <fullName evidence="4">Uncharacterized protein</fullName>
    </submittedName>
</protein>
<evidence type="ECO:0000256" key="2">
    <source>
        <dbReference type="ARBA" id="ARBA00022448"/>
    </source>
</evidence>
<dbReference type="InterPro" id="IPR016024">
    <property type="entry name" value="ARM-type_fold"/>
</dbReference>
<dbReference type="Proteomes" id="UP000179807">
    <property type="component" value="Unassembled WGS sequence"/>
</dbReference>
<reference evidence="4" key="1">
    <citation type="submission" date="2016-10" db="EMBL/GenBank/DDBJ databases">
        <authorList>
            <person name="Benchimol M."/>
            <person name="Almeida L.G."/>
            <person name="Vasconcelos A.T."/>
            <person name="Perreira-Neves A."/>
            <person name="Rosa I.A."/>
            <person name="Tasca T."/>
            <person name="Bogo M.R."/>
            <person name="de Souza W."/>
        </authorList>
    </citation>
    <scope>NUCLEOTIDE SEQUENCE [LARGE SCALE GENOMIC DNA]</scope>
    <source>
        <strain evidence="4">K</strain>
    </source>
</reference>
<keyword evidence="3" id="KW-0653">Protein transport</keyword>
<evidence type="ECO:0000313" key="4">
    <source>
        <dbReference type="EMBL" id="OHT08270.1"/>
    </source>
</evidence>
<dbReference type="InterPro" id="IPR011989">
    <property type="entry name" value="ARM-like"/>
</dbReference>
<dbReference type="RefSeq" id="XP_068361406.1">
    <property type="nucleotide sequence ID" value="XM_068492143.1"/>
</dbReference>
<dbReference type="EMBL" id="MLAK01000671">
    <property type="protein sequence ID" value="OHT08270.1"/>
    <property type="molecule type" value="Genomic_DNA"/>
</dbReference>
<dbReference type="GO" id="GO:0015031">
    <property type="term" value="P:protein transport"/>
    <property type="evidence" value="ECO:0007669"/>
    <property type="project" value="UniProtKB-KW"/>
</dbReference>
<dbReference type="PANTHER" id="PTHR23316">
    <property type="entry name" value="IMPORTIN ALPHA"/>
    <property type="match status" value="1"/>
</dbReference>